<keyword evidence="3 6" id="KW-0808">Transferase</keyword>
<dbReference type="InterPro" id="IPR014721">
    <property type="entry name" value="Ribsml_uS5_D2-typ_fold_subgr"/>
</dbReference>
<dbReference type="InterPro" id="IPR006204">
    <property type="entry name" value="GHMP_kinase_N_dom"/>
</dbReference>
<name>A0A964FGF6_9CYAN</name>
<dbReference type="GO" id="GO:0006012">
    <property type="term" value="P:galactose metabolic process"/>
    <property type="evidence" value="ECO:0007669"/>
    <property type="project" value="TreeGrafter"/>
</dbReference>
<evidence type="ECO:0000256" key="4">
    <source>
        <dbReference type="ARBA" id="ARBA00022840"/>
    </source>
</evidence>
<feature type="domain" description="GHMP kinase N-terminal" evidence="5">
    <location>
        <begin position="85"/>
        <end position="169"/>
    </location>
</feature>
<dbReference type="EMBL" id="JADWDC010000032">
    <property type="protein sequence ID" value="MCC0177956.1"/>
    <property type="molecule type" value="Genomic_DNA"/>
</dbReference>
<dbReference type="PRINTS" id="PR00959">
    <property type="entry name" value="MEVGALKINASE"/>
</dbReference>
<dbReference type="GO" id="GO:0005524">
    <property type="term" value="F:ATP binding"/>
    <property type="evidence" value="ECO:0007669"/>
    <property type="project" value="UniProtKB-KW"/>
</dbReference>
<dbReference type="InterPro" id="IPR020568">
    <property type="entry name" value="Ribosomal_Su5_D2-typ_SF"/>
</dbReference>
<dbReference type="PANTHER" id="PTHR10457:SF7">
    <property type="entry name" value="GALACTOKINASE-RELATED"/>
    <property type="match status" value="1"/>
</dbReference>
<dbReference type="AlphaFoldDB" id="A0A964FGF6"/>
<comment type="similarity">
    <text evidence="1">Belongs to the GHMP kinase family. GalK subfamily.</text>
</comment>
<evidence type="ECO:0000313" key="7">
    <source>
        <dbReference type="Proteomes" id="UP000729733"/>
    </source>
</evidence>
<protein>
    <submittedName>
        <fullName evidence="6">GHMP kinase</fullName>
    </submittedName>
</protein>
<dbReference type="InterPro" id="IPR036554">
    <property type="entry name" value="GHMP_kinase_C_sf"/>
</dbReference>
<dbReference type="Proteomes" id="UP000729733">
    <property type="component" value="Unassembled WGS sequence"/>
</dbReference>
<evidence type="ECO:0000256" key="2">
    <source>
        <dbReference type="ARBA" id="ARBA00022741"/>
    </source>
</evidence>
<reference evidence="6" key="1">
    <citation type="journal article" date="2021" name="Antonie Van Leeuwenhoek">
        <title>Draft genome and description of Waterburya agarophytonicola gen. nov. sp. nov. (Pleurocapsales, Cyanobacteria): a seaweed symbiont.</title>
        <authorList>
            <person name="Bonthond G."/>
            <person name="Shalygin S."/>
            <person name="Bayer T."/>
            <person name="Weinberger F."/>
        </authorList>
    </citation>
    <scope>NUCLEOTIDE SEQUENCE</scope>
    <source>
        <strain evidence="6">KI4</strain>
    </source>
</reference>
<evidence type="ECO:0000313" key="6">
    <source>
        <dbReference type="EMBL" id="MCC0177956.1"/>
    </source>
</evidence>
<keyword evidence="2" id="KW-0547">Nucleotide-binding</keyword>
<dbReference type="Gene3D" id="3.30.230.10">
    <property type="match status" value="1"/>
</dbReference>
<keyword evidence="3 6" id="KW-0418">Kinase</keyword>
<dbReference type="GO" id="GO:0004335">
    <property type="term" value="F:galactokinase activity"/>
    <property type="evidence" value="ECO:0007669"/>
    <property type="project" value="TreeGrafter"/>
</dbReference>
<gene>
    <name evidence="6" type="ORF">I4641_13305</name>
</gene>
<keyword evidence="7" id="KW-1185">Reference proteome</keyword>
<dbReference type="RefSeq" id="WP_229641022.1">
    <property type="nucleotide sequence ID" value="NZ_JADWDC010000032.1"/>
</dbReference>
<keyword evidence="4" id="KW-0067">ATP-binding</keyword>
<dbReference type="PANTHER" id="PTHR10457">
    <property type="entry name" value="MEVALONATE KINASE/GALACTOKINASE"/>
    <property type="match status" value="1"/>
</dbReference>
<accession>A0A964FGF6</accession>
<dbReference type="Pfam" id="PF00288">
    <property type="entry name" value="GHMP_kinases_N"/>
    <property type="match status" value="1"/>
</dbReference>
<comment type="caution">
    <text evidence="6">The sequence shown here is derived from an EMBL/GenBank/DDBJ whole genome shotgun (WGS) entry which is preliminary data.</text>
</comment>
<evidence type="ECO:0000256" key="3">
    <source>
        <dbReference type="ARBA" id="ARBA00022777"/>
    </source>
</evidence>
<dbReference type="SUPFAM" id="SSF54211">
    <property type="entry name" value="Ribosomal protein S5 domain 2-like"/>
    <property type="match status" value="1"/>
</dbReference>
<evidence type="ECO:0000259" key="5">
    <source>
        <dbReference type="Pfam" id="PF00288"/>
    </source>
</evidence>
<organism evidence="6 7">
    <name type="scientific">Waterburya agarophytonicola KI4</name>
    <dbReference type="NCBI Taxonomy" id="2874699"/>
    <lineage>
        <taxon>Bacteria</taxon>
        <taxon>Bacillati</taxon>
        <taxon>Cyanobacteriota</taxon>
        <taxon>Cyanophyceae</taxon>
        <taxon>Pleurocapsales</taxon>
        <taxon>Hyellaceae</taxon>
        <taxon>Waterburya</taxon>
        <taxon>Waterburya agarophytonicola</taxon>
    </lineage>
</organism>
<sequence>MEIFVPGRLCLFGEHSDWAAQYRRANSTIYPGYAIVAGTNQGIYARVQLHDRLRFATVNYAQILELAMEETLLQNVAKTESFYSYVAGVAYEALKRYGVGGIAIDNYEMNLPLKKGLSSSAAICVLVARAFSQLYNLGLTIEEEMDLAYWGERVTLSQCGRLDQACAYGNQPILMVFDGDRTKIEPLTIGGDLHFIIVDLAGNKNTQTILASLNQCYPLANNPIHALVQSYLGEINAQIVERAISALQGGNRAIIGDLMNQAQAQFDRCLIPACPSQLTAPILHQLLAHPPLQEHIYGGKGVGSQGDGTAQLIAKDPFHQTKAISIIEGDFPQMQCYELNISKTALL</sequence>
<dbReference type="SUPFAM" id="SSF55060">
    <property type="entry name" value="GHMP Kinase, C-terminal domain"/>
    <property type="match status" value="1"/>
</dbReference>
<proteinExistence type="inferred from homology"/>
<evidence type="ECO:0000256" key="1">
    <source>
        <dbReference type="ARBA" id="ARBA00006566"/>
    </source>
</evidence>
<dbReference type="GO" id="GO:0005829">
    <property type="term" value="C:cytosol"/>
    <property type="evidence" value="ECO:0007669"/>
    <property type="project" value="TreeGrafter"/>
</dbReference>